<sequence>MLDHLLAGPILRRTTQDRVCVWLAMDSRQDLSLEILGMDEQTVGRSSPDDFAASCFQLGEKLFVYLLQAYPTQGAHFPTGVSLYYRLLHNSQGPLDLSLARLTYADHAHPVFHIPDQLRSVLHGSCRKPHGDMGADALAAGDALLESFHAGLSQADRPDVLLLTGDQIYADDVAASLLATLRTQAVALTGRKGLLPLREAGGEPGIARDSLKSALKAKIKRLRGLEQQDTGVRPAELDPNDILLGGRKDVLHRYHSGFSSGESGNHLMSFGEFAAMYLYVFGNASDWSVPGWEDIRSDHAQVTDKALAEAQKHTTAVAEFAKTLPKVRRLLANIPTYMIFDDHDVTDDWNITGHWYDKVRSSPLGRRIVSNALAAYWAFQAWGNDPDNFDSDMIESVPRHLNKTGDDLDGDECYDLFTWKHRGWGFSVPTEPPIIAMDSRTQRQPDNPFYPPRLMDRYALDWLRVEWTKLKTCRKSCHDVGRAIGGDTCPVLIAATPVMGFSPLENLVQIVLWGVGYVEDMPAVRFLEDLADESGYLAGKIVDWLDAEAWSANLSGFTDLMDTLLHKMGIEQCVFLSGDVHYSFTAHGWYKSSAGYTGEEKVLRCRQLTSSALRNEPSLSQERALKALAKLEKGSSSKSNWWRFYADQWRMEHTLLKPASGGGRLVTPKCNLGQVLFENGKPTRHILWHGDDTAVEYTVPPFAGNVSSGELPAA</sequence>
<dbReference type="KEGG" id="moz:MoryE10_09050"/>
<protein>
    <recommendedName>
        <fullName evidence="3">PhoD-like phosphatase</fullName>
    </recommendedName>
</protein>
<organism evidence="1 2">
    <name type="scientific">Methylogaea oryzae</name>
    <dbReference type="NCBI Taxonomy" id="1295382"/>
    <lineage>
        <taxon>Bacteria</taxon>
        <taxon>Pseudomonadati</taxon>
        <taxon>Pseudomonadota</taxon>
        <taxon>Gammaproteobacteria</taxon>
        <taxon>Methylococcales</taxon>
        <taxon>Methylococcaceae</taxon>
        <taxon>Methylogaea</taxon>
    </lineage>
</organism>
<evidence type="ECO:0008006" key="3">
    <source>
        <dbReference type="Google" id="ProtNLM"/>
    </source>
</evidence>
<dbReference type="AlphaFoldDB" id="A0A8D4VN64"/>
<dbReference type="PANTHER" id="PTHR37031:SF2">
    <property type="entry name" value="PHOD-LIKE PHOSPHATASE METALLOPHOSPHATASE DOMAIN-CONTAINING PROTEIN"/>
    <property type="match status" value="1"/>
</dbReference>
<proteinExistence type="predicted"/>
<evidence type="ECO:0000313" key="2">
    <source>
        <dbReference type="Proteomes" id="UP000824988"/>
    </source>
</evidence>
<accession>A0A8D4VN64</accession>
<evidence type="ECO:0000313" key="1">
    <source>
        <dbReference type="EMBL" id="BBL70299.1"/>
    </source>
</evidence>
<keyword evidence="2" id="KW-1185">Reference proteome</keyword>
<dbReference type="RefSeq" id="WP_054774091.1">
    <property type="nucleotide sequence ID" value="NZ_AP019782.1"/>
</dbReference>
<dbReference type="EMBL" id="AP019782">
    <property type="protein sequence ID" value="BBL70299.1"/>
    <property type="molecule type" value="Genomic_DNA"/>
</dbReference>
<dbReference type="Proteomes" id="UP000824988">
    <property type="component" value="Chromosome"/>
</dbReference>
<name>A0A8D4VN64_9GAMM</name>
<dbReference type="Gene3D" id="3.60.21.70">
    <property type="entry name" value="PhoD-like phosphatase"/>
    <property type="match status" value="1"/>
</dbReference>
<dbReference type="PANTHER" id="PTHR37031">
    <property type="entry name" value="METALLOPHOSPHATASE BINDING DOMAIN PROTEIN"/>
    <property type="match status" value="1"/>
</dbReference>
<dbReference type="InterPro" id="IPR038607">
    <property type="entry name" value="PhoD-like_sf"/>
</dbReference>
<gene>
    <name evidence="1" type="ORF">MoryE10_09050</name>
</gene>
<reference evidence="1" key="1">
    <citation type="submission" date="2019-06" db="EMBL/GenBank/DDBJ databases">
        <title>Complete genome sequence of Methylogaea oryzae strain JCM16910.</title>
        <authorList>
            <person name="Asakawa S."/>
        </authorList>
    </citation>
    <scope>NUCLEOTIDE SEQUENCE</scope>
    <source>
        <strain evidence="1">E10</strain>
    </source>
</reference>